<dbReference type="InterPro" id="IPR006076">
    <property type="entry name" value="FAD-dep_OxRdtase"/>
</dbReference>
<dbReference type="RefSeq" id="XP_026600455.1">
    <property type="nucleotide sequence ID" value="XM_026751369.1"/>
</dbReference>
<dbReference type="Gene3D" id="3.50.50.60">
    <property type="entry name" value="FAD/NAD(P)-binding domain"/>
    <property type="match status" value="1"/>
</dbReference>
<organism evidence="2 3">
    <name type="scientific">Aspergillus mulundensis</name>
    <dbReference type="NCBI Taxonomy" id="1810919"/>
    <lineage>
        <taxon>Eukaryota</taxon>
        <taxon>Fungi</taxon>
        <taxon>Dikarya</taxon>
        <taxon>Ascomycota</taxon>
        <taxon>Pezizomycotina</taxon>
        <taxon>Eurotiomycetes</taxon>
        <taxon>Eurotiomycetidae</taxon>
        <taxon>Eurotiales</taxon>
        <taxon>Aspergillaceae</taxon>
        <taxon>Aspergillus</taxon>
        <taxon>Aspergillus subgen. Nidulantes</taxon>
    </lineage>
</organism>
<dbReference type="STRING" id="1810919.A0A3D8R0C0"/>
<name>A0A3D8R0C0_9EURO</name>
<comment type="caution">
    <text evidence="2">The sequence shown here is derived from an EMBL/GenBank/DDBJ whole genome shotgun (WGS) entry which is preliminary data.</text>
</comment>
<dbReference type="Proteomes" id="UP000256690">
    <property type="component" value="Unassembled WGS sequence"/>
</dbReference>
<proteinExistence type="predicted"/>
<dbReference type="Gene3D" id="3.30.9.10">
    <property type="entry name" value="D-Amino Acid Oxidase, subunit A, domain 2"/>
    <property type="match status" value="1"/>
</dbReference>
<evidence type="ECO:0000259" key="1">
    <source>
        <dbReference type="Pfam" id="PF01266"/>
    </source>
</evidence>
<dbReference type="GeneID" id="38119723"/>
<sequence>MISIAIIGGGWSGCHTALELANAGHHVTIIEKGSELFNGVSGQFGIRIHKGPHYPRSSGTRDSCRRTFESFCLKYPEIVVPVEPAIYALAGKDSMGRESKVDAETFGDVCRESKECLPVDIAHCWPGSELEVAYKLDEPCAVLNPYLKHYFREKLSSAGISIRLNDEVTGVRRVGDRYCISTSTRDGAWFGKVINATGYASALPDGLLSNLPIKLNIQYQACTALSYTDSTPGQSPISFIVMDGWFPCLMPCLSDPKKVGDYVLTHGAYTILGSYDTPAEAGACLSGLAPDFMEGQVRPKLEEQMERFWPGFTKRFHYTGWKGSVLPKMVTDTEFRSSVVFEADGVVYIFPGKISNVVDAAEEVFALIDGSEAKVIRTDGYGYARDSELSRSRKEIEMLPLAKDRNTCFLQTHRELCIKA</sequence>
<dbReference type="AlphaFoldDB" id="A0A3D8R0C0"/>
<evidence type="ECO:0000313" key="2">
    <source>
        <dbReference type="EMBL" id="RDW67487.1"/>
    </source>
</evidence>
<gene>
    <name evidence="2" type="ORF">DSM5745_09353</name>
</gene>
<accession>A0A3D8R0C0</accession>
<feature type="domain" description="FAD dependent oxidoreductase" evidence="1">
    <location>
        <begin position="4"/>
        <end position="335"/>
    </location>
</feature>
<evidence type="ECO:0000313" key="3">
    <source>
        <dbReference type="Proteomes" id="UP000256690"/>
    </source>
</evidence>
<dbReference type="SUPFAM" id="SSF51905">
    <property type="entry name" value="FAD/NAD(P)-binding domain"/>
    <property type="match status" value="1"/>
</dbReference>
<reference evidence="2 3" key="1">
    <citation type="journal article" date="2018" name="IMA Fungus">
        <title>IMA Genome-F 9: Draft genome sequence of Annulohypoxylon stygium, Aspergillus mulundensis, Berkeleyomyces basicola (syn. Thielaviopsis basicola), Ceratocystis smalleyi, two Cercospora beticola strains, Coleophoma cylindrospora, Fusarium fracticaudum, Phialophora cf. hyalina, and Morchella septimelata.</title>
        <authorList>
            <person name="Wingfield B.D."/>
            <person name="Bills G.F."/>
            <person name="Dong Y."/>
            <person name="Huang W."/>
            <person name="Nel W.J."/>
            <person name="Swalarsk-Parry B.S."/>
            <person name="Vaghefi N."/>
            <person name="Wilken P.M."/>
            <person name="An Z."/>
            <person name="de Beer Z.W."/>
            <person name="De Vos L."/>
            <person name="Chen L."/>
            <person name="Duong T.A."/>
            <person name="Gao Y."/>
            <person name="Hammerbacher A."/>
            <person name="Kikkert J.R."/>
            <person name="Li Y."/>
            <person name="Li H."/>
            <person name="Li K."/>
            <person name="Li Q."/>
            <person name="Liu X."/>
            <person name="Ma X."/>
            <person name="Naidoo K."/>
            <person name="Pethybridge S.J."/>
            <person name="Sun J."/>
            <person name="Steenkamp E.T."/>
            <person name="van der Nest M.A."/>
            <person name="van Wyk S."/>
            <person name="Wingfield M.J."/>
            <person name="Xiong C."/>
            <person name="Yue Q."/>
            <person name="Zhang X."/>
        </authorList>
    </citation>
    <scope>NUCLEOTIDE SEQUENCE [LARGE SCALE GENOMIC DNA]</scope>
    <source>
        <strain evidence="2 3">DSM 5745</strain>
    </source>
</reference>
<keyword evidence="3" id="KW-1185">Reference proteome</keyword>
<dbReference type="OrthoDB" id="2426426at2759"/>
<dbReference type="InterPro" id="IPR036188">
    <property type="entry name" value="FAD/NAD-bd_sf"/>
</dbReference>
<dbReference type="Pfam" id="PF01266">
    <property type="entry name" value="DAO"/>
    <property type="match status" value="1"/>
</dbReference>
<protein>
    <recommendedName>
        <fullName evidence="1">FAD dependent oxidoreductase domain-containing protein</fullName>
    </recommendedName>
</protein>
<dbReference type="EMBL" id="PVWQ01000012">
    <property type="protein sequence ID" value="RDW67487.1"/>
    <property type="molecule type" value="Genomic_DNA"/>
</dbReference>